<feature type="region of interest" description="Disordered" evidence="9">
    <location>
        <begin position="1"/>
        <end position="45"/>
    </location>
</feature>
<evidence type="ECO:0000256" key="6">
    <source>
        <dbReference type="ARBA" id="ARBA00023136"/>
    </source>
</evidence>
<evidence type="ECO:0000256" key="10">
    <source>
        <dbReference type="SAM" id="Phobius"/>
    </source>
</evidence>
<dbReference type="Pfam" id="PF11807">
    <property type="entry name" value="UstYa"/>
    <property type="match status" value="1"/>
</dbReference>
<organism evidence="11 12">
    <name type="scientific">Diaporthe vaccinii</name>
    <dbReference type="NCBI Taxonomy" id="105482"/>
    <lineage>
        <taxon>Eukaryota</taxon>
        <taxon>Fungi</taxon>
        <taxon>Dikarya</taxon>
        <taxon>Ascomycota</taxon>
        <taxon>Pezizomycotina</taxon>
        <taxon>Sordariomycetes</taxon>
        <taxon>Sordariomycetidae</taxon>
        <taxon>Diaporthales</taxon>
        <taxon>Diaporthaceae</taxon>
        <taxon>Diaporthe</taxon>
        <taxon>Diaporthe eres species complex</taxon>
    </lineage>
</organism>
<gene>
    <name evidence="11" type="ORF">FJTKL_13309</name>
</gene>
<dbReference type="PANTHER" id="PTHR33365:SF12">
    <property type="entry name" value="TAT PATHWAY SIGNAL SEQUENCE"/>
    <property type="match status" value="1"/>
</dbReference>
<evidence type="ECO:0000256" key="2">
    <source>
        <dbReference type="ARBA" id="ARBA00022692"/>
    </source>
</evidence>
<feature type="transmembrane region" description="Helical" evidence="10">
    <location>
        <begin position="73"/>
        <end position="94"/>
    </location>
</feature>
<accession>A0ABR4EAZ7</accession>
<keyword evidence="6 10" id="KW-0472">Membrane</keyword>
<evidence type="ECO:0000313" key="12">
    <source>
        <dbReference type="Proteomes" id="UP001600888"/>
    </source>
</evidence>
<protein>
    <recommendedName>
        <fullName evidence="13">Tat pathway signal sequence</fullName>
    </recommendedName>
</protein>
<proteinExistence type="inferred from homology"/>
<evidence type="ECO:0000313" key="11">
    <source>
        <dbReference type="EMBL" id="KAL2279621.1"/>
    </source>
</evidence>
<keyword evidence="5" id="KW-0843">Virulence</keyword>
<evidence type="ECO:0000256" key="3">
    <source>
        <dbReference type="ARBA" id="ARBA00022989"/>
    </source>
</evidence>
<keyword evidence="3 10" id="KW-1133">Transmembrane helix</keyword>
<evidence type="ECO:0000256" key="9">
    <source>
        <dbReference type="SAM" id="MobiDB-lite"/>
    </source>
</evidence>
<evidence type="ECO:0000256" key="1">
    <source>
        <dbReference type="ARBA" id="ARBA00004167"/>
    </source>
</evidence>
<keyword evidence="4" id="KW-0560">Oxidoreductase</keyword>
<sequence>MSYSPVKPDRSSLDTVREPTEVDLGDGSDTDVESGQADADETTSFVKRWTPDSISRLSRTLKPARRARDDSAAAPPFLSLIPWFINLILVIALVSTSWKKGGTRPSEDHLPRTDLLWTMAQDQIEYRLEKTYASQDSPHSGYQGWPNDEIDRLWTQYEKGGSFQIDREMAERLPYATEHVAVSGLEQQYMGGLAVFHQLHCLNAIRKTIYPGRYNSSLVDADGTVNFHRWNHIDHCIEVVRRCITCHSDLAALTYDWVEDSQMVLHEEMLHTCRNFDLISEWAYARSFSVPMRAHVEEGKVVSYVDKPYGPAWEKVKTKKPDGWHYTKQDL</sequence>
<name>A0ABR4EAZ7_9PEZI</name>
<keyword evidence="12" id="KW-1185">Reference proteome</keyword>
<evidence type="ECO:0000256" key="4">
    <source>
        <dbReference type="ARBA" id="ARBA00023002"/>
    </source>
</evidence>
<evidence type="ECO:0000256" key="8">
    <source>
        <dbReference type="ARBA" id="ARBA00035112"/>
    </source>
</evidence>
<comment type="subcellular location">
    <subcellularLocation>
        <location evidence="1">Membrane</location>
        <topology evidence="1">Single-pass membrane protein</topology>
    </subcellularLocation>
</comment>
<comment type="caution">
    <text evidence="11">The sequence shown here is derived from an EMBL/GenBank/DDBJ whole genome shotgun (WGS) entry which is preliminary data.</text>
</comment>
<feature type="compositionally biased region" description="Basic and acidic residues" evidence="9">
    <location>
        <begin position="7"/>
        <end position="20"/>
    </location>
</feature>
<dbReference type="InterPro" id="IPR021765">
    <property type="entry name" value="UstYa-like"/>
</dbReference>
<feature type="compositionally biased region" description="Acidic residues" evidence="9">
    <location>
        <begin position="21"/>
        <end position="32"/>
    </location>
</feature>
<comment type="similarity">
    <text evidence="8">Belongs to the ustYa family.</text>
</comment>
<evidence type="ECO:0000256" key="5">
    <source>
        <dbReference type="ARBA" id="ARBA00023026"/>
    </source>
</evidence>
<dbReference type="EMBL" id="JBAWTH010000074">
    <property type="protein sequence ID" value="KAL2279621.1"/>
    <property type="molecule type" value="Genomic_DNA"/>
</dbReference>
<dbReference type="Proteomes" id="UP001600888">
    <property type="component" value="Unassembled WGS sequence"/>
</dbReference>
<dbReference type="PANTHER" id="PTHR33365">
    <property type="entry name" value="YALI0B05434P"/>
    <property type="match status" value="1"/>
</dbReference>
<keyword evidence="7" id="KW-0325">Glycoprotein</keyword>
<reference evidence="11 12" key="1">
    <citation type="submission" date="2024-03" db="EMBL/GenBank/DDBJ databases">
        <title>A high-quality draft genome sequence of Diaporthe vaccinii, a causative agent of upright dieback and viscid rot disease in cranberry plants.</title>
        <authorList>
            <person name="Sarrasin M."/>
            <person name="Lang B.F."/>
            <person name="Burger G."/>
        </authorList>
    </citation>
    <scope>NUCLEOTIDE SEQUENCE [LARGE SCALE GENOMIC DNA]</scope>
    <source>
        <strain evidence="11 12">IS7</strain>
    </source>
</reference>
<evidence type="ECO:0008006" key="13">
    <source>
        <dbReference type="Google" id="ProtNLM"/>
    </source>
</evidence>
<evidence type="ECO:0000256" key="7">
    <source>
        <dbReference type="ARBA" id="ARBA00023180"/>
    </source>
</evidence>
<keyword evidence="2 10" id="KW-0812">Transmembrane</keyword>